<dbReference type="Proteomes" id="UP000054097">
    <property type="component" value="Unassembled WGS sequence"/>
</dbReference>
<dbReference type="AlphaFoldDB" id="A0A0C3A862"/>
<gene>
    <name evidence="2" type="ORF">M408DRAFT_306335</name>
</gene>
<dbReference type="HOGENOM" id="CLU_023805_1_1_1"/>
<dbReference type="Gene3D" id="3.40.50.300">
    <property type="entry name" value="P-loop containing nucleotide triphosphate hydrolases"/>
    <property type="match status" value="1"/>
</dbReference>
<dbReference type="OrthoDB" id="59699at2759"/>
<evidence type="ECO:0000313" key="2">
    <source>
        <dbReference type="EMBL" id="KIM20815.1"/>
    </source>
</evidence>
<dbReference type="InterPro" id="IPR027417">
    <property type="entry name" value="P-loop_NTPase"/>
</dbReference>
<name>A0A0C3A862_SERVB</name>
<feature type="compositionally biased region" description="Basic and acidic residues" evidence="1">
    <location>
        <begin position="20"/>
        <end position="29"/>
    </location>
</feature>
<evidence type="ECO:0000313" key="3">
    <source>
        <dbReference type="Proteomes" id="UP000054097"/>
    </source>
</evidence>
<organism evidence="2 3">
    <name type="scientific">Serendipita vermifera MAFF 305830</name>
    <dbReference type="NCBI Taxonomy" id="933852"/>
    <lineage>
        <taxon>Eukaryota</taxon>
        <taxon>Fungi</taxon>
        <taxon>Dikarya</taxon>
        <taxon>Basidiomycota</taxon>
        <taxon>Agaricomycotina</taxon>
        <taxon>Agaricomycetes</taxon>
        <taxon>Sebacinales</taxon>
        <taxon>Serendipitaceae</taxon>
        <taxon>Serendipita</taxon>
    </lineage>
</organism>
<dbReference type="CDD" id="cd00882">
    <property type="entry name" value="Ras_like_GTPase"/>
    <property type="match status" value="1"/>
</dbReference>
<proteinExistence type="predicted"/>
<sequence length="283" mass="32444">MGRRSSSQNRSMTPQDVSMDNERTQSAKERRGRFRILIIGRVNSGKTMILKRVCDTAEEPEVYNMHGHKVDRSILAASAERGEHDIENEMVFASNPDFCFHDSRGFQSGGSAELDRVKAFIAHRSQQQKSENRLHAIWYCIPLDDSRPFTAAESQFFSEFGTGDVPVIVVFTKFDALNNKAYDTLRTNNLSRADARKEAPKRAISEFEQRYLHLFYNRPYPPKGHVWFRDNLFLLQCQIISIHMLQTCKRKAQTVTSSLGKRPALLTANFLAAYNQQLSPVYD</sequence>
<dbReference type="EMBL" id="KN824406">
    <property type="protein sequence ID" value="KIM20815.1"/>
    <property type="molecule type" value="Genomic_DNA"/>
</dbReference>
<evidence type="ECO:0008006" key="4">
    <source>
        <dbReference type="Google" id="ProtNLM"/>
    </source>
</evidence>
<dbReference type="SUPFAM" id="SSF52540">
    <property type="entry name" value="P-loop containing nucleoside triphosphate hydrolases"/>
    <property type="match status" value="1"/>
</dbReference>
<accession>A0A0C3A862</accession>
<protein>
    <recommendedName>
        <fullName evidence="4">G domain-containing protein</fullName>
    </recommendedName>
</protein>
<reference evidence="3" key="2">
    <citation type="submission" date="2015-01" db="EMBL/GenBank/DDBJ databases">
        <title>Evolutionary Origins and Diversification of the Mycorrhizal Mutualists.</title>
        <authorList>
            <consortium name="DOE Joint Genome Institute"/>
            <consortium name="Mycorrhizal Genomics Consortium"/>
            <person name="Kohler A."/>
            <person name="Kuo A."/>
            <person name="Nagy L.G."/>
            <person name="Floudas D."/>
            <person name="Copeland A."/>
            <person name="Barry K.W."/>
            <person name="Cichocki N."/>
            <person name="Veneault-Fourrey C."/>
            <person name="LaButti K."/>
            <person name="Lindquist E.A."/>
            <person name="Lipzen A."/>
            <person name="Lundell T."/>
            <person name="Morin E."/>
            <person name="Murat C."/>
            <person name="Riley R."/>
            <person name="Ohm R."/>
            <person name="Sun H."/>
            <person name="Tunlid A."/>
            <person name="Henrissat B."/>
            <person name="Grigoriev I.V."/>
            <person name="Hibbett D.S."/>
            <person name="Martin F."/>
        </authorList>
    </citation>
    <scope>NUCLEOTIDE SEQUENCE [LARGE SCALE GENOMIC DNA]</scope>
    <source>
        <strain evidence="3">MAFF 305830</strain>
    </source>
</reference>
<feature type="compositionally biased region" description="Polar residues" evidence="1">
    <location>
        <begin position="1"/>
        <end position="18"/>
    </location>
</feature>
<keyword evidence="3" id="KW-1185">Reference proteome</keyword>
<reference evidence="2 3" key="1">
    <citation type="submission" date="2014-04" db="EMBL/GenBank/DDBJ databases">
        <authorList>
            <consortium name="DOE Joint Genome Institute"/>
            <person name="Kuo A."/>
            <person name="Zuccaro A."/>
            <person name="Kohler A."/>
            <person name="Nagy L.G."/>
            <person name="Floudas D."/>
            <person name="Copeland A."/>
            <person name="Barry K.W."/>
            <person name="Cichocki N."/>
            <person name="Veneault-Fourrey C."/>
            <person name="LaButti K."/>
            <person name="Lindquist E.A."/>
            <person name="Lipzen A."/>
            <person name="Lundell T."/>
            <person name="Morin E."/>
            <person name="Murat C."/>
            <person name="Sun H."/>
            <person name="Tunlid A."/>
            <person name="Henrissat B."/>
            <person name="Grigoriev I.V."/>
            <person name="Hibbett D.S."/>
            <person name="Martin F."/>
            <person name="Nordberg H.P."/>
            <person name="Cantor M.N."/>
            <person name="Hua S.X."/>
        </authorList>
    </citation>
    <scope>NUCLEOTIDE SEQUENCE [LARGE SCALE GENOMIC DNA]</scope>
    <source>
        <strain evidence="2 3">MAFF 305830</strain>
    </source>
</reference>
<evidence type="ECO:0000256" key="1">
    <source>
        <dbReference type="SAM" id="MobiDB-lite"/>
    </source>
</evidence>
<feature type="region of interest" description="Disordered" evidence="1">
    <location>
        <begin position="1"/>
        <end position="29"/>
    </location>
</feature>